<dbReference type="KEGG" id="sox:TM7x_02040"/>
<dbReference type="Gene3D" id="1.10.3210.10">
    <property type="entry name" value="Hypothetical protein af1432"/>
    <property type="match status" value="1"/>
</dbReference>
<dbReference type="Proteomes" id="UP000030902">
    <property type="component" value="Chromosome"/>
</dbReference>
<proteinExistence type="predicted"/>
<reference evidence="2 3" key="1">
    <citation type="journal article" date="2015" name="Proc. Natl. Acad. Sci. U.S.A.">
        <title>Cultivation of a human-associated TM7 phylotype reveals a reduced genome and epibiotic parasitic lifestyle.</title>
        <authorList>
            <person name="He X."/>
            <person name="McLean J.S."/>
            <person name="Edlund A."/>
            <person name="Yooseph S."/>
            <person name="Hall A.P."/>
            <person name="Liu S.Y."/>
            <person name="Dorrestein P.C."/>
            <person name="Esquenazi E."/>
            <person name="Hunter R.C."/>
            <person name="Cheng G."/>
            <person name="Nelson K.E."/>
            <person name="Lux R."/>
            <person name="Shi W."/>
        </authorList>
    </citation>
    <scope>NUCLEOTIDE SEQUENCE [LARGE SCALE GENOMIC DNA]</scope>
    <source>
        <strain evidence="2 3">TM7x</strain>
    </source>
</reference>
<dbReference type="InterPro" id="IPR006674">
    <property type="entry name" value="HD_domain"/>
</dbReference>
<feature type="domain" description="HD" evidence="1">
    <location>
        <begin position="17"/>
        <end position="105"/>
    </location>
</feature>
<evidence type="ECO:0000313" key="2">
    <source>
        <dbReference type="EMBL" id="AJA06488.1"/>
    </source>
</evidence>
<dbReference type="Pfam" id="PF01966">
    <property type="entry name" value="HD"/>
    <property type="match status" value="1"/>
</dbReference>
<dbReference type="SUPFAM" id="SSF109604">
    <property type="entry name" value="HD-domain/PDEase-like"/>
    <property type="match status" value="1"/>
</dbReference>
<evidence type="ECO:0000259" key="1">
    <source>
        <dbReference type="Pfam" id="PF01966"/>
    </source>
</evidence>
<organism evidence="2 3">
    <name type="scientific">Candidatus Nanosynbacter lyticus</name>
    <dbReference type="NCBI Taxonomy" id="2093824"/>
    <lineage>
        <taxon>Bacteria</taxon>
        <taxon>Candidatus Saccharimonadota</taxon>
        <taxon>Candidatus Saccharimonadia</taxon>
        <taxon>Candidatus Nanosynbacterales</taxon>
        <taxon>Candidatus Nanosynbacteraceae</taxon>
        <taxon>Candidatus Nanosynbacter</taxon>
    </lineage>
</organism>
<gene>
    <name evidence="2" type="ORF">TM7x_02040</name>
</gene>
<accession>A0A6S4GR10</accession>
<dbReference type="EMBL" id="CP007496">
    <property type="protein sequence ID" value="AJA06488.1"/>
    <property type="molecule type" value="Genomic_DNA"/>
</dbReference>
<dbReference type="RefSeq" id="WP_052198825.1">
    <property type="nucleotide sequence ID" value="NZ_CP007496.1"/>
</dbReference>
<evidence type="ECO:0000313" key="3">
    <source>
        <dbReference type="Proteomes" id="UP000030902"/>
    </source>
</evidence>
<protein>
    <submittedName>
        <fullName evidence="2">Phosphohydrolase</fullName>
    </submittedName>
</protein>
<dbReference type="GO" id="GO:0016787">
    <property type="term" value="F:hydrolase activity"/>
    <property type="evidence" value="ECO:0007669"/>
    <property type="project" value="UniProtKB-KW"/>
</dbReference>
<sequence>MKEDLSQFIGLSDSRLFHMRGVAYKSYELARNVFKMEEDKARSLFTMGLMHDFAYAFVENQTEHEHEGGRILELSGFNWAEAVFNHGDPDADNWTDELLILNLADMTTSPDGKPITIGQRLEDIENRYGTDSIQATKARKLNKRIKEELAKRNLIIPNL</sequence>
<dbReference type="AlphaFoldDB" id="A0A6S4GR10"/>
<keyword evidence="2" id="KW-0378">Hydrolase</keyword>
<name>A0A6S4GR10_9BACT</name>
<keyword evidence="3" id="KW-1185">Reference proteome</keyword>